<dbReference type="AlphaFoldDB" id="A0A892ZH08"/>
<dbReference type="EMBL" id="CP069798">
    <property type="protein sequence ID" value="QRQ81923.1"/>
    <property type="molecule type" value="Genomic_DNA"/>
</dbReference>
<gene>
    <name evidence="1" type="ORF">JQU52_00295</name>
</gene>
<dbReference type="KEGG" id="ptes:JQU52_00295"/>
<reference evidence="1" key="1">
    <citation type="submission" date="2021-02" db="EMBL/GenBank/DDBJ databases">
        <title>Neisseriaceae sp. 26B isolated from the cloaca of a Common Toad-headed Turtle (Mesoclemmys nasuta).</title>
        <authorList>
            <person name="Spergser J."/>
            <person name="Busse H.-J."/>
        </authorList>
    </citation>
    <scope>NUCLEOTIDE SEQUENCE</scope>
    <source>
        <strain evidence="1">26B</strain>
    </source>
</reference>
<dbReference type="Proteomes" id="UP000653156">
    <property type="component" value="Chromosome"/>
</dbReference>
<protein>
    <submittedName>
        <fullName evidence="1">Uncharacterized protein</fullName>
    </submittedName>
</protein>
<evidence type="ECO:0000313" key="2">
    <source>
        <dbReference type="Proteomes" id="UP000653156"/>
    </source>
</evidence>
<sequence length="171" mass="19976">MAESDISAYFICASKLPVGHTWGNTPLRWWDDEGFKKRYGTFTYEIQYNQIITQNYALIEQNNLFSKTDQDNWSYGRPEYYELPFLLFSSSSEKVAANLPVPLKKSQYQKGLYLYQQKGRTLILIDNNFDVRKKSELPINIRVPNIPSTTSALACVWEDDFVIQSDYKDKK</sequence>
<keyword evidence="2" id="KW-1185">Reference proteome</keyword>
<dbReference type="RefSeq" id="WP_230339222.1">
    <property type="nucleotide sequence ID" value="NZ_CP069798.1"/>
</dbReference>
<proteinExistence type="predicted"/>
<name>A0A892ZH08_9NEIS</name>
<accession>A0A892ZH08</accession>
<evidence type="ECO:0000313" key="1">
    <source>
        <dbReference type="EMBL" id="QRQ81923.1"/>
    </source>
</evidence>
<organism evidence="1 2">
    <name type="scientific">Paralysiella testudinis</name>
    <dbReference type="NCBI Taxonomy" id="2809020"/>
    <lineage>
        <taxon>Bacteria</taxon>
        <taxon>Pseudomonadati</taxon>
        <taxon>Pseudomonadota</taxon>
        <taxon>Betaproteobacteria</taxon>
        <taxon>Neisseriales</taxon>
        <taxon>Neisseriaceae</taxon>
        <taxon>Paralysiella</taxon>
    </lineage>
</organism>